<sequence length="586" mass="62857">MVKSTVIGAVAAVLATLCPPGQSVHYGGTLTLAGSADIDHLDTASGYYGPTFVLERAYSRQLVTAPASRDVSQASAIVADIAAEVPTQANGGVSKDGKTYTFHIKPGVDWDAPSGRRQVTAQDEVLGIKRLCNPAVGAGALQYFTDTIVGMKAFCDGFAKVTPDIPSIARYIQGNTIAGVRAVNDRTVVFQLVQAIPDFLDIMALTFASPAPREYLKYLPDSADFRQHVISDGPYRITGYTANKEITLGRNPAWNPRTDQVRKAYVDGIHVEEGLNQQQTFDAITGGAADSQWDVPPPSAQLGALAAAHDPRLEVMDVGLLEPYVAINIISPNNNGATSNVLVRQALEYAVNKADEINVIGGPNIAQTTCQILAPSSGAYQPFCLYPSTNDQGDPDKAKQLLAQAGYPNGLTLKMIHGDAGTQPAVAKSLQTALARAGITLQLTQVPRSDFYPKYMSNADYARQGAWDIAAVNWRPDWLGDNARTYLSPLLDGSGYTANSPTFGNDYGFYNSSVTNGLLQQAFSSPDRTTANNLFHQAEVQALTDAAVIPMGHQFAVYLHTTALHNANWYPNGVIDPTNVWLDPKH</sequence>
<name>A0A3E0H7B2_9PSEU</name>
<dbReference type="SUPFAM" id="SSF53850">
    <property type="entry name" value="Periplasmic binding protein-like II"/>
    <property type="match status" value="1"/>
</dbReference>
<dbReference type="PANTHER" id="PTHR30290:SF83">
    <property type="entry name" value="ABC TRANSPORTER SUBSTRATE-BINDING PROTEIN"/>
    <property type="match status" value="1"/>
</dbReference>
<comment type="caution">
    <text evidence="2">The sequence shown here is derived from an EMBL/GenBank/DDBJ whole genome shotgun (WGS) entry which is preliminary data.</text>
</comment>
<dbReference type="Gene3D" id="3.40.190.10">
    <property type="entry name" value="Periplasmic binding protein-like II"/>
    <property type="match status" value="1"/>
</dbReference>
<dbReference type="GO" id="GO:0043190">
    <property type="term" value="C:ATP-binding cassette (ABC) transporter complex"/>
    <property type="evidence" value="ECO:0007669"/>
    <property type="project" value="InterPro"/>
</dbReference>
<dbReference type="Gene3D" id="3.10.105.10">
    <property type="entry name" value="Dipeptide-binding Protein, Domain 3"/>
    <property type="match status" value="1"/>
</dbReference>
<dbReference type="Proteomes" id="UP000256269">
    <property type="component" value="Unassembled WGS sequence"/>
</dbReference>
<proteinExistence type="predicted"/>
<dbReference type="GO" id="GO:0015833">
    <property type="term" value="P:peptide transport"/>
    <property type="evidence" value="ECO:0007669"/>
    <property type="project" value="TreeGrafter"/>
</dbReference>
<evidence type="ECO:0000313" key="3">
    <source>
        <dbReference type="Proteomes" id="UP000256269"/>
    </source>
</evidence>
<dbReference type="InterPro" id="IPR039424">
    <property type="entry name" value="SBP_5"/>
</dbReference>
<feature type="domain" description="Solute-binding protein family 5" evidence="1">
    <location>
        <begin position="92"/>
        <end position="490"/>
    </location>
</feature>
<reference evidence="2 3" key="1">
    <citation type="submission" date="2018-08" db="EMBL/GenBank/DDBJ databases">
        <title>Genomic Encyclopedia of Archaeal and Bacterial Type Strains, Phase II (KMG-II): from individual species to whole genera.</title>
        <authorList>
            <person name="Goeker M."/>
        </authorList>
    </citation>
    <scope>NUCLEOTIDE SEQUENCE [LARGE SCALE GENOMIC DNA]</scope>
    <source>
        <strain evidence="2 3">DSM 45791</strain>
    </source>
</reference>
<dbReference type="GO" id="GO:0042597">
    <property type="term" value="C:periplasmic space"/>
    <property type="evidence" value="ECO:0007669"/>
    <property type="project" value="UniProtKB-ARBA"/>
</dbReference>
<dbReference type="InterPro" id="IPR030678">
    <property type="entry name" value="Peptide/Ni-bd"/>
</dbReference>
<organism evidence="2 3">
    <name type="scientific">Kutzneria buriramensis</name>
    <dbReference type="NCBI Taxonomy" id="1045776"/>
    <lineage>
        <taxon>Bacteria</taxon>
        <taxon>Bacillati</taxon>
        <taxon>Actinomycetota</taxon>
        <taxon>Actinomycetes</taxon>
        <taxon>Pseudonocardiales</taxon>
        <taxon>Pseudonocardiaceae</taxon>
        <taxon>Kutzneria</taxon>
    </lineage>
</organism>
<accession>A0A3E0H7B2</accession>
<dbReference type="GO" id="GO:1904680">
    <property type="term" value="F:peptide transmembrane transporter activity"/>
    <property type="evidence" value="ECO:0007669"/>
    <property type="project" value="TreeGrafter"/>
</dbReference>
<dbReference type="PIRSF" id="PIRSF002741">
    <property type="entry name" value="MppA"/>
    <property type="match status" value="1"/>
</dbReference>
<evidence type="ECO:0000313" key="2">
    <source>
        <dbReference type="EMBL" id="REH39188.1"/>
    </source>
</evidence>
<dbReference type="EMBL" id="QUNO01000013">
    <property type="protein sequence ID" value="REH39188.1"/>
    <property type="molecule type" value="Genomic_DNA"/>
</dbReference>
<dbReference type="AlphaFoldDB" id="A0A3E0H7B2"/>
<evidence type="ECO:0000259" key="1">
    <source>
        <dbReference type="Pfam" id="PF00496"/>
    </source>
</evidence>
<dbReference type="OrthoDB" id="5240629at2"/>
<dbReference type="CDD" id="cd08506">
    <property type="entry name" value="PBP2_clavulanate_OppA2"/>
    <property type="match status" value="1"/>
</dbReference>
<protein>
    <submittedName>
        <fullName evidence="2">Peptide/nickel transport system substrate-binding protein</fullName>
    </submittedName>
</protein>
<dbReference type="RefSeq" id="WP_116178547.1">
    <property type="nucleotide sequence ID" value="NZ_CP144375.1"/>
</dbReference>
<dbReference type="Pfam" id="PF00496">
    <property type="entry name" value="SBP_bac_5"/>
    <property type="match status" value="1"/>
</dbReference>
<gene>
    <name evidence="2" type="ORF">BCF44_11343</name>
</gene>
<dbReference type="PANTHER" id="PTHR30290">
    <property type="entry name" value="PERIPLASMIC BINDING COMPONENT OF ABC TRANSPORTER"/>
    <property type="match status" value="1"/>
</dbReference>
<keyword evidence="3" id="KW-1185">Reference proteome</keyword>
<dbReference type="InterPro" id="IPR000914">
    <property type="entry name" value="SBP_5_dom"/>
</dbReference>